<name>A0A2S5GIH3_9BURK</name>
<evidence type="ECO:0000256" key="1">
    <source>
        <dbReference type="ARBA" id="ARBA00012528"/>
    </source>
</evidence>
<sequence>MATQRKVSLLAVLIALAVLSVAVGFANALVAGYQVQKAQAVRNALESNRAYAQKLSEVITLYLAAVHRQLDVGADAFTAGQLSGAQRQTELARLASRIEGVSAVLLADAQGTVTARGANSPGTLAAINSLNDLRVAEHRIGEWVRPRCQPDGHPDGQPDGRHATLTLVNPLPDGGALAAVVILERGSQIDKLIGQHPYADGTQVYLVNSAGQALYSRDANTPLAIVPGNTPAGTPTVTAPGSAQVTDADGHVLLTGYAPLGKGKWAVVVQRPLDHALSPLKALLYESLRLAIPAVLLTLIAVSALAYAIARPLTRLTRALATPVAADAPGLTSNGPRAWYAEADALRTALAARLAQHRHEVGRLNTESLTDPMTGLMNRRAMRLRLDELVGAGTAFAIIALDVDHFKQINDTHGHPTGDQVLIALARTLSASVRQQDRPFRVGGEEFVVIVPDAAEAVAMAAAERIRAGVARTDMPPGVGQVTVSVGLALWPQDAASPQAAVTCADQALYASKQNGRNRVTRWNTRHVHTTKPEGKVAT</sequence>
<dbReference type="SUPFAM" id="SSF55073">
    <property type="entry name" value="Nucleotide cyclase"/>
    <property type="match status" value="1"/>
</dbReference>
<evidence type="ECO:0000256" key="2">
    <source>
        <dbReference type="ARBA" id="ARBA00034247"/>
    </source>
</evidence>
<dbReference type="NCBIfam" id="TIGR00254">
    <property type="entry name" value="GGDEF"/>
    <property type="match status" value="1"/>
</dbReference>
<organism evidence="5 6">
    <name type="scientific">Achromobacter spanius</name>
    <dbReference type="NCBI Taxonomy" id="217203"/>
    <lineage>
        <taxon>Bacteria</taxon>
        <taxon>Pseudomonadati</taxon>
        <taxon>Pseudomonadota</taxon>
        <taxon>Betaproteobacteria</taxon>
        <taxon>Burkholderiales</taxon>
        <taxon>Alcaligenaceae</taxon>
        <taxon>Achromobacter</taxon>
    </lineage>
</organism>
<dbReference type="CDD" id="cd18774">
    <property type="entry name" value="PDC2_HK_sensor"/>
    <property type="match status" value="1"/>
</dbReference>
<dbReference type="GO" id="GO:1902201">
    <property type="term" value="P:negative regulation of bacterial-type flagellum-dependent cell motility"/>
    <property type="evidence" value="ECO:0007669"/>
    <property type="project" value="TreeGrafter"/>
</dbReference>
<dbReference type="GO" id="GO:0005886">
    <property type="term" value="C:plasma membrane"/>
    <property type="evidence" value="ECO:0007669"/>
    <property type="project" value="TreeGrafter"/>
</dbReference>
<evidence type="ECO:0000259" key="4">
    <source>
        <dbReference type="PROSITE" id="PS50887"/>
    </source>
</evidence>
<accession>A0A2S5GIH3</accession>
<dbReference type="Gene3D" id="3.30.70.270">
    <property type="match status" value="1"/>
</dbReference>
<evidence type="ECO:0000313" key="6">
    <source>
        <dbReference type="Proteomes" id="UP000239990"/>
    </source>
</evidence>
<dbReference type="Pfam" id="PF00990">
    <property type="entry name" value="GGDEF"/>
    <property type="match status" value="1"/>
</dbReference>
<comment type="catalytic activity">
    <reaction evidence="2">
        <text>2 GTP = 3',3'-c-di-GMP + 2 diphosphate</text>
        <dbReference type="Rhea" id="RHEA:24898"/>
        <dbReference type="ChEBI" id="CHEBI:33019"/>
        <dbReference type="ChEBI" id="CHEBI:37565"/>
        <dbReference type="ChEBI" id="CHEBI:58805"/>
        <dbReference type="EC" id="2.7.7.65"/>
    </reaction>
</comment>
<evidence type="ECO:0000256" key="3">
    <source>
        <dbReference type="SAM" id="Phobius"/>
    </source>
</evidence>
<dbReference type="AlphaFoldDB" id="A0A2S5GIH3"/>
<dbReference type="PROSITE" id="PS50887">
    <property type="entry name" value="GGDEF"/>
    <property type="match status" value="1"/>
</dbReference>
<comment type="caution">
    <text evidence="5">The sequence shown here is derived from an EMBL/GenBank/DDBJ whole genome shotgun (WGS) entry which is preliminary data.</text>
</comment>
<dbReference type="FunFam" id="3.30.70.270:FF:000001">
    <property type="entry name" value="Diguanylate cyclase domain protein"/>
    <property type="match status" value="1"/>
</dbReference>
<keyword evidence="3" id="KW-1133">Transmembrane helix</keyword>
<dbReference type="PANTHER" id="PTHR45138:SF9">
    <property type="entry name" value="DIGUANYLATE CYCLASE DGCM-RELATED"/>
    <property type="match status" value="1"/>
</dbReference>
<dbReference type="Proteomes" id="UP000239990">
    <property type="component" value="Unassembled WGS sequence"/>
</dbReference>
<feature type="domain" description="GGDEF" evidence="4">
    <location>
        <begin position="394"/>
        <end position="525"/>
    </location>
</feature>
<dbReference type="PANTHER" id="PTHR45138">
    <property type="entry name" value="REGULATORY COMPONENTS OF SENSORY TRANSDUCTION SYSTEM"/>
    <property type="match status" value="1"/>
</dbReference>
<dbReference type="InterPro" id="IPR029787">
    <property type="entry name" value="Nucleotide_cyclase"/>
</dbReference>
<evidence type="ECO:0000313" key="5">
    <source>
        <dbReference type="EMBL" id="PPA72724.1"/>
    </source>
</evidence>
<feature type="transmembrane region" description="Helical" evidence="3">
    <location>
        <begin position="290"/>
        <end position="310"/>
    </location>
</feature>
<reference evidence="5 6" key="1">
    <citation type="submission" date="2018-02" db="EMBL/GenBank/DDBJ databases">
        <title>Draft Genome of Achromobacter spanius stain 6.</title>
        <authorList>
            <person name="Gunasekera T.S."/>
            <person name="Radwan O."/>
            <person name="Ruiz O.N."/>
        </authorList>
    </citation>
    <scope>NUCLEOTIDE SEQUENCE [LARGE SCALE GENOMIC DNA]</scope>
    <source>
        <strain evidence="5 6">6</strain>
    </source>
</reference>
<dbReference type="InterPro" id="IPR000160">
    <property type="entry name" value="GGDEF_dom"/>
</dbReference>
<dbReference type="EMBL" id="PREU01000021">
    <property type="protein sequence ID" value="PPA72724.1"/>
    <property type="molecule type" value="Genomic_DNA"/>
</dbReference>
<dbReference type="GO" id="GO:0052621">
    <property type="term" value="F:diguanylate cyclase activity"/>
    <property type="evidence" value="ECO:0007669"/>
    <property type="project" value="UniProtKB-EC"/>
</dbReference>
<dbReference type="SMART" id="SM00267">
    <property type="entry name" value="GGDEF"/>
    <property type="match status" value="1"/>
</dbReference>
<keyword evidence="3" id="KW-0812">Transmembrane</keyword>
<dbReference type="EC" id="2.7.7.65" evidence="1"/>
<dbReference type="OrthoDB" id="8647791at2"/>
<dbReference type="CDD" id="cd01949">
    <property type="entry name" value="GGDEF"/>
    <property type="match status" value="1"/>
</dbReference>
<dbReference type="GO" id="GO:0043709">
    <property type="term" value="P:cell adhesion involved in single-species biofilm formation"/>
    <property type="evidence" value="ECO:0007669"/>
    <property type="project" value="TreeGrafter"/>
</dbReference>
<dbReference type="InterPro" id="IPR043128">
    <property type="entry name" value="Rev_trsase/Diguanyl_cyclase"/>
</dbReference>
<dbReference type="InterPro" id="IPR050469">
    <property type="entry name" value="Diguanylate_Cyclase"/>
</dbReference>
<protein>
    <recommendedName>
        <fullName evidence="1">diguanylate cyclase</fullName>
        <ecNumber evidence="1">2.7.7.65</ecNumber>
    </recommendedName>
</protein>
<proteinExistence type="predicted"/>
<gene>
    <name evidence="5" type="ORF">C4E15_29090</name>
</gene>
<keyword evidence="3" id="KW-0472">Membrane</keyword>